<comment type="subcellular location">
    <subcellularLocation>
        <location evidence="1">Golgi apparatus membrane</location>
        <topology evidence="1">Peripheral membrane protein</topology>
    </subcellularLocation>
</comment>
<feature type="region of interest" description="Disordered" evidence="7">
    <location>
        <begin position="1"/>
        <end position="30"/>
    </location>
</feature>
<evidence type="ECO:0000256" key="6">
    <source>
        <dbReference type="ARBA" id="ARBA00046326"/>
    </source>
</evidence>
<sequence>MSLEAAARNRSPSLPGSGRSTPVPRASRRAVEDDALKADKGLRRYGVAIERALSSWEISPQEWADYIAFLGRLLKAIQAHPGDAALLPHSGDIASKLAQCLNPALPSGVHQKALEVYDYIFTTFGQGFLVGHLHEFLPGLVPVLSFASLSVRPELYKLHEDYIVHLSITELRPALKSLLLSLLPALEDDTSEDFDRACRIAQRLEEVFSPTDDDDDQDSERDGYFWQCLFLSVITSTARRQGALNYLVRRLPKFTVSPRPSSSIGFETDHQQQMSLAPAAEAILSPEPGLLLRCFASGLSDDQILVQRGFLDLLLTHIPLDSPVIQAKVRAEDVDRLINAATRVLLRREMSLNRRLWSWFLGPDVPADAEAHHGTSTASHGKRVLEKDRQFRYFSTYGKHHLERCILAMFARSSTDPVDRARPFRICLSLMDRWEIGGSVVPVIFLPAMRNIYSYSLEASAGQVSEVLRSASLFFDGVESMLIWANLTKLPMDPEGRPDRQEGLRMLAWIVRNFNVRDEEMVTVHIPTTAALILCILASSEVLAPWSNAAIDTIGLLLDIVPERLLSTTNSKTGSMNDEQLDAACSGLQQRTSDFYQTQNSSQDVSVPIAADQVAGILWRLMKDVALQWLSDANHDRFGRTVALLLGLGSKLSTVPKSWTINLLRDLPAAMDSARKSSTMSFPAISSLVSLLTWLSSKLKTENTTDRSSLATLQRTLNTEVWPYMSPSRPKYNLEAVKAVWQLHDHSTSLDMVRDTLTALVRNPHDAAQSSDYDRVEPIRRFIVLWNHTVSASGGARKSSTTRRGSTMASTSDSRQTAERQAVLATPLMLVLDSLNDATGPAYDVVSTWIRSTSNLEHILSMQFDLLLEVMESSNGRASSSRKASSRVPSEKLRDLEYALGHFLDILRCEDDRIWQCLGDMTGLGVQQEHTSSGPFVLAEWCASFICEERYASIRLQRKSIDILLALLSGPSAGALLSLELDSRLLEHLMQSLAQGSRELQGLLLRLITLALSLRLSANGVDRAPSTGKRSSISLNRPPQAGPNPSPNSSSTNLAASPPPQLLECLKAGFSSQCSRPFLGQWVLFLSNILPLCAHAIFASLLPLVGCFCKELNKVHDDLVALSTTHGDCATASPELAGMALLEALELVLSQAHELLVADNNAEPEPKQTSQTRSILGNVTAGFSRAESLPSRSTQANSRLTVVLALQDAVRTSVDLWVWSSRYTEADGYDNSSAASASYNALKLRTRTRHLLEQIFAVEPLEALEVVMSSWYHSASLGYAGVALGLLHAMQGLRPKNIVPATLDALCSRTNPTALSPSRLSSQTIDLTAPDIVLFLQAYLESVEDDAMDEIWPDCTAFLRDVLSNPLPYRLVLPGLLSVILLLAQKVDNTNFGEQRKMRRDLGDLFMRLLSATFTTTPASHTQTDTLNGADFQEGGGMNSSKSRRPLSLVSVLNTIMANIETILESPDRVTTATNNVTASLLSPSIHSKTFPSNMNASTLALLLQIMKKSPQAKSWKKELSDAFNDPRLLTTPVTAMENDWFPVFYQWTIHDKERMPELVSRLVAPSSAGIMFGVGASAARLDADRKAQLNVRRICLLLLAAPKDAFVSQLRDMWEKLVELFDANLSSSPSAAVKAELFMLCRALVLSTSTIHLAPLWPVINDNLQAAFMSLSSGGSSKATFGNLALLQACKLLDLLVALSPDEFQLHEWLYITDTTDAVYQPSNWTPSALSDQIAEHLTVDGLDDSAGALAPTPVASTVSGRRRPLIDNDTNVDKGDYKAMAPEDFARIVLRPFLSQLSIHAYEGVYSMDVPDTGVWRRILLGDILDVSTVVS</sequence>
<dbReference type="GO" id="GO:0015031">
    <property type="term" value="P:protein transport"/>
    <property type="evidence" value="ECO:0007669"/>
    <property type="project" value="UniProtKB-KW"/>
</dbReference>
<feature type="compositionally biased region" description="Polar residues" evidence="7">
    <location>
        <begin position="793"/>
        <end position="815"/>
    </location>
</feature>
<dbReference type="InterPro" id="IPR040314">
    <property type="entry name" value="DOP1"/>
</dbReference>
<keyword evidence="3" id="KW-0653">Protein transport</keyword>
<evidence type="ECO:0000256" key="7">
    <source>
        <dbReference type="SAM" id="MobiDB-lite"/>
    </source>
</evidence>
<keyword evidence="4" id="KW-0333">Golgi apparatus</keyword>
<dbReference type="GO" id="GO:0006895">
    <property type="term" value="P:Golgi to endosome transport"/>
    <property type="evidence" value="ECO:0007669"/>
    <property type="project" value="InterPro"/>
</dbReference>
<dbReference type="GO" id="GO:0000139">
    <property type="term" value="C:Golgi membrane"/>
    <property type="evidence" value="ECO:0007669"/>
    <property type="project" value="UniProtKB-SubCell"/>
</dbReference>
<gene>
    <name evidence="11" type="ORF">LTR77_002980</name>
</gene>
<dbReference type="InterPro" id="IPR016024">
    <property type="entry name" value="ARM-type_fold"/>
</dbReference>
<proteinExistence type="inferred from homology"/>
<dbReference type="InterPro" id="IPR056458">
    <property type="entry name" value="TPR_DOP1_M"/>
</dbReference>
<accession>A0AAV9PKK9</accession>
<evidence type="ECO:0008006" key="13">
    <source>
        <dbReference type="Google" id="ProtNLM"/>
    </source>
</evidence>
<reference evidence="11 12" key="1">
    <citation type="submission" date="2023-08" db="EMBL/GenBank/DDBJ databases">
        <title>Black Yeasts Isolated from many extreme environments.</title>
        <authorList>
            <person name="Coleine C."/>
            <person name="Stajich J.E."/>
            <person name="Selbmann L."/>
        </authorList>
    </citation>
    <scope>NUCLEOTIDE SEQUENCE [LARGE SCALE GENOMIC DNA]</scope>
    <source>
        <strain evidence="11 12">CCFEE 5935</strain>
    </source>
</reference>
<evidence type="ECO:0000313" key="12">
    <source>
        <dbReference type="Proteomes" id="UP001337655"/>
    </source>
</evidence>
<comment type="caution">
    <text evidence="11">The sequence shown here is derived from an EMBL/GenBank/DDBJ whole genome shotgun (WGS) entry which is preliminary data.</text>
</comment>
<dbReference type="InterPro" id="IPR007249">
    <property type="entry name" value="DOP1_N"/>
</dbReference>
<keyword evidence="2" id="KW-0813">Transport</keyword>
<feature type="compositionally biased region" description="Polar residues" evidence="7">
    <location>
        <begin position="1028"/>
        <end position="1037"/>
    </location>
</feature>
<keyword evidence="5" id="KW-0472">Membrane</keyword>
<feature type="region of interest" description="Disordered" evidence="7">
    <location>
        <begin position="1022"/>
        <end position="1055"/>
    </location>
</feature>
<feature type="compositionally biased region" description="Polar residues" evidence="7">
    <location>
        <begin position="10"/>
        <end position="20"/>
    </location>
</feature>
<name>A0AAV9PKK9_9PEZI</name>
<keyword evidence="12" id="KW-1185">Reference proteome</keyword>
<protein>
    <recommendedName>
        <fullName evidence="13">Dopey N-terminal domain-containing protein</fullName>
    </recommendedName>
</protein>
<dbReference type="Pfam" id="PF24598">
    <property type="entry name" value="DOP1_C"/>
    <property type="match status" value="1"/>
</dbReference>
<evidence type="ECO:0000256" key="3">
    <source>
        <dbReference type="ARBA" id="ARBA00022927"/>
    </source>
</evidence>
<dbReference type="EMBL" id="JAVRRT010000004">
    <property type="protein sequence ID" value="KAK5172860.1"/>
    <property type="molecule type" value="Genomic_DNA"/>
</dbReference>
<feature type="domain" description="DOP1 N-terminal" evidence="8">
    <location>
        <begin position="40"/>
        <end position="364"/>
    </location>
</feature>
<evidence type="ECO:0000259" key="9">
    <source>
        <dbReference type="Pfam" id="PF24597"/>
    </source>
</evidence>
<organism evidence="11 12">
    <name type="scientific">Saxophila tyrrhenica</name>
    <dbReference type="NCBI Taxonomy" id="1690608"/>
    <lineage>
        <taxon>Eukaryota</taxon>
        <taxon>Fungi</taxon>
        <taxon>Dikarya</taxon>
        <taxon>Ascomycota</taxon>
        <taxon>Pezizomycotina</taxon>
        <taxon>Dothideomycetes</taxon>
        <taxon>Dothideomycetidae</taxon>
        <taxon>Mycosphaerellales</taxon>
        <taxon>Extremaceae</taxon>
        <taxon>Saxophila</taxon>
    </lineage>
</organism>
<dbReference type="Pfam" id="PF24597">
    <property type="entry name" value="TPR_DOP1_M"/>
    <property type="match status" value="1"/>
</dbReference>
<evidence type="ECO:0000259" key="8">
    <source>
        <dbReference type="Pfam" id="PF04118"/>
    </source>
</evidence>
<dbReference type="InterPro" id="IPR056457">
    <property type="entry name" value="DOP1_C"/>
</dbReference>
<dbReference type="GeneID" id="89924327"/>
<evidence type="ECO:0000256" key="2">
    <source>
        <dbReference type="ARBA" id="ARBA00022448"/>
    </source>
</evidence>
<dbReference type="GO" id="GO:0005829">
    <property type="term" value="C:cytosol"/>
    <property type="evidence" value="ECO:0007669"/>
    <property type="project" value="GOC"/>
</dbReference>
<dbReference type="PANTHER" id="PTHR14042">
    <property type="entry name" value="DOPEY-RELATED"/>
    <property type="match status" value="1"/>
</dbReference>
<dbReference type="PANTHER" id="PTHR14042:SF24">
    <property type="entry name" value="PROTEIN DOPEY-1 HOMOLOG"/>
    <property type="match status" value="1"/>
</dbReference>
<evidence type="ECO:0000313" key="11">
    <source>
        <dbReference type="EMBL" id="KAK5172860.1"/>
    </source>
</evidence>
<comment type="similarity">
    <text evidence="6">Belongs to the DOP1 family.</text>
</comment>
<dbReference type="GO" id="GO:0005802">
    <property type="term" value="C:trans-Golgi network"/>
    <property type="evidence" value="ECO:0007669"/>
    <property type="project" value="TreeGrafter"/>
</dbReference>
<dbReference type="Proteomes" id="UP001337655">
    <property type="component" value="Unassembled WGS sequence"/>
</dbReference>
<dbReference type="Pfam" id="PF04118">
    <property type="entry name" value="Dopey_N"/>
    <property type="match status" value="1"/>
</dbReference>
<dbReference type="GO" id="GO:0005768">
    <property type="term" value="C:endosome"/>
    <property type="evidence" value="ECO:0007669"/>
    <property type="project" value="TreeGrafter"/>
</dbReference>
<evidence type="ECO:0000256" key="4">
    <source>
        <dbReference type="ARBA" id="ARBA00023034"/>
    </source>
</evidence>
<feature type="domain" description="DOP1-like middle TPR" evidence="9">
    <location>
        <begin position="393"/>
        <end position="596"/>
    </location>
</feature>
<dbReference type="RefSeq" id="XP_064661578.1">
    <property type="nucleotide sequence ID" value="XM_064800239.1"/>
</dbReference>
<evidence type="ECO:0000259" key="10">
    <source>
        <dbReference type="Pfam" id="PF24598"/>
    </source>
</evidence>
<dbReference type="SUPFAM" id="SSF48371">
    <property type="entry name" value="ARM repeat"/>
    <property type="match status" value="1"/>
</dbReference>
<feature type="domain" description="DOP1-like C-terminal" evidence="10">
    <location>
        <begin position="1335"/>
        <end position="1809"/>
    </location>
</feature>
<feature type="region of interest" description="Disordered" evidence="7">
    <location>
        <begin position="793"/>
        <end position="818"/>
    </location>
</feature>
<evidence type="ECO:0000256" key="5">
    <source>
        <dbReference type="ARBA" id="ARBA00023136"/>
    </source>
</evidence>
<evidence type="ECO:0000256" key="1">
    <source>
        <dbReference type="ARBA" id="ARBA00004395"/>
    </source>
</evidence>